<sequence>MTTAPHPSEPDRDVAHPAEAAPLDGALDRESFGALFRRHPAGVAVVTLLDDGVPVGFTATSVISVSAQPAVLAFSINDTSSSWPAVSRAESVTINLLAADQRQVSTVFATSGVDRFAQADWQQLPTGEPVLRGTSGWISGHVLQRVPAGGSHLVLVAADRAQVFDAEPLVYRNRAYHQLIEYEI</sequence>
<dbReference type="InterPro" id="IPR002563">
    <property type="entry name" value="Flavin_Rdtase-like_dom"/>
</dbReference>
<reference evidence="4" key="1">
    <citation type="journal article" date="2019" name="Int. J. Syst. Evol. Microbiol.">
        <title>The Global Catalogue of Microorganisms (GCM) 10K type strain sequencing project: providing services to taxonomists for standard genome sequencing and annotation.</title>
        <authorList>
            <consortium name="The Broad Institute Genomics Platform"/>
            <consortium name="The Broad Institute Genome Sequencing Center for Infectious Disease"/>
            <person name="Wu L."/>
            <person name="Ma J."/>
        </authorList>
    </citation>
    <scope>NUCLEOTIDE SEQUENCE [LARGE SCALE GENOMIC DNA]</scope>
    <source>
        <strain evidence="4">JCM 11650</strain>
    </source>
</reference>
<dbReference type="InterPro" id="IPR050268">
    <property type="entry name" value="NADH-dep_flavin_reductase"/>
</dbReference>
<dbReference type="Pfam" id="PF01613">
    <property type="entry name" value="Flavin_Reduct"/>
    <property type="match status" value="1"/>
</dbReference>
<organism evidence="3 4">
    <name type="scientific">Brachybacterium rhamnosum</name>
    <dbReference type="NCBI Taxonomy" id="173361"/>
    <lineage>
        <taxon>Bacteria</taxon>
        <taxon>Bacillati</taxon>
        <taxon>Actinomycetota</taxon>
        <taxon>Actinomycetes</taxon>
        <taxon>Micrococcales</taxon>
        <taxon>Dermabacteraceae</taxon>
        <taxon>Brachybacterium</taxon>
    </lineage>
</organism>
<gene>
    <name evidence="3" type="ORF">ACFSDA_07210</name>
</gene>
<dbReference type="Proteomes" id="UP001597280">
    <property type="component" value="Unassembled WGS sequence"/>
</dbReference>
<dbReference type="PANTHER" id="PTHR30466:SF1">
    <property type="entry name" value="FMN REDUCTASE (NADH) RUTF"/>
    <property type="match status" value="1"/>
</dbReference>
<proteinExistence type="predicted"/>
<feature type="domain" description="Flavin reductase like" evidence="2">
    <location>
        <begin position="36"/>
        <end position="178"/>
    </location>
</feature>
<dbReference type="RefSeq" id="WP_343904093.1">
    <property type="nucleotide sequence ID" value="NZ_BAAAIS010000002.1"/>
</dbReference>
<dbReference type="SMART" id="SM00903">
    <property type="entry name" value="Flavin_Reduct"/>
    <property type="match status" value="1"/>
</dbReference>
<name>A0ABW4PXE2_9MICO</name>
<dbReference type="EMBL" id="JBHUFL010000002">
    <property type="protein sequence ID" value="MFD1834864.1"/>
    <property type="molecule type" value="Genomic_DNA"/>
</dbReference>
<evidence type="ECO:0000313" key="3">
    <source>
        <dbReference type="EMBL" id="MFD1834864.1"/>
    </source>
</evidence>
<evidence type="ECO:0000259" key="2">
    <source>
        <dbReference type="SMART" id="SM00903"/>
    </source>
</evidence>
<comment type="caution">
    <text evidence="3">The sequence shown here is derived from an EMBL/GenBank/DDBJ whole genome shotgun (WGS) entry which is preliminary data.</text>
</comment>
<keyword evidence="4" id="KW-1185">Reference proteome</keyword>
<dbReference type="SUPFAM" id="SSF50475">
    <property type="entry name" value="FMN-binding split barrel"/>
    <property type="match status" value="1"/>
</dbReference>
<dbReference type="PANTHER" id="PTHR30466">
    <property type="entry name" value="FLAVIN REDUCTASE"/>
    <property type="match status" value="1"/>
</dbReference>
<evidence type="ECO:0000256" key="1">
    <source>
        <dbReference type="ARBA" id="ARBA00023002"/>
    </source>
</evidence>
<dbReference type="GO" id="GO:0016491">
    <property type="term" value="F:oxidoreductase activity"/>
    <property type="evidence" value="ECO:0007669"/>
    <property type="project" value="UniProtKB-KW"/>
</dbReference>
<keyword evidence="1 3" id="KW-0560">Oxidoreductase</keyword>
<dbReference type="Gene3D" id="2.30.110.10">
    <property type="entry name" value="Electron Transport, Fmn-binding Protein, Chain A"/>
    <property type="match status" value="1"/>
</dbReference>
<protein>
    <submittedName>
        <fullName evidence="3">Flavin reductase family protein</fullName>
        <ecNumber evidence="3">1.5.1.-</ecNumber>
    </submittedName>
</protein>
<evidence type="ECO:0000313" key="4">
    <source>
        <dbReference type="Proteomes" id="UP001597280"/>
    </source>
</evidence>
<accession>A0ABW4PXE2</accession>
<dbReference type="EC" id="1.5.1.-" evidence="3"/>
<dbReference type="InterPro" id="IPR012349">
    <property type="entry name" value="Split_barrel_FMN-bd"/>
</dbReference>